<dbReference type="InterPro" id="IPR015856">
    <property type="entry name" value="ABC_transpr_CbiO/EcfA_su"/>
</dbReference>
<dbReference type="PROSITE" id="PS50893">
    <property type="entry name" value="ABC_TRANSPORTER_2"/>
    <property type="match status" value="1"/>
</dbReference>
<dbReference type="Gene3D" id="3.40.50.300">
    <property type="entry name" value="P-loop containing nucleotide triphosphate hydrolases"/>
    <property type="match status" value="1"/>
</dbReference>
<dbReference type="InterPro" id="IPR003593">
    <property type="entry name" value="AAA+_ATPase"/>
</dbReference>
<dbReference type="InterPro" id="IPR017871">
    <property type="entry name" value="ABC_transporter-like_CS"/>
</dbReference>
<dbReference type="GO" id="GO:0042626">
    <property type="term" value="F:ATPase-coupled transmembrane transporter activity"/>
    <property type="evidence" value="ECO:0007669"/>
    <property type="project" value="TreeGrafter"/>
</dbReference>
<dbReference type="EC" id="3.6.3.-" evidence="10"/>
<comment type="caution">
    <text evidence="10">The sequence shown here is derived from an EMBL/GenBank/DDBJ whole genome shotgun (WGS) entry which is preliminary data.</text>
</comment>
<dbReference type="InterPro" id="IPR005876">
    <property type="entry name" value="Co_trans_ATP-bd"/>
</dbReference>
<comment type="subcellular location">
    <subcellularLocation>
        <location evidence="1">Cell membrane</location>
        <topology evidence="1">Peripheral membrane protein</topology>
    </subcellularLocation>
</comment>
<feature type="domain" description="ABC transporter" evidence="9">
    <location>
        <begin position="6"/>
        <end position="242"/>
    </location>
</feature>
<reference evidence="10" key="1">
    <citation type="submission" date="2019-08" db="EMBL/GenBank/DDBJ databases">
        <authorList>
            <person name="Kucharzyk K."/>
            <person name="Murdoch R.W."/>
            <person name="Higgins S."/>
            <person name="Loffler F."/>
        </authorList>
    </citation>
    <scope>NUCLEOTIDE SEQUENCE</scope>
</reference>
<name>A0A645B8G8_9ZZZZ</name>
<dbReference type="GO" id="GO:0043190">
    <property type="term" value="C:ATP-binding cassette (ABC) transporter complex"/>
    <property type="evidence" value="ECO:0007669"/>
    <property type="project" value="TreeGrafter"/>
</dbReference>
<evidence type="ECO:0000256" key="2">
    <source>
        <dbReference type="ARBA" id="ARBA00005417"/>
    </source>
</evidence>
<protein>
    <submittedName>
        <fullName evidence="10">Energy-coupling factor transporter ATP-binding protein EcfA3</fullName>
        <ecNumber evidence="10">3.6.3.-</ecNumber>
    </submittedName>
</protein>
<keyword evidence="5" id="KW-0547">Nucleotide-binding</keyword>
<dbReference type="GO" id="GO:0006824">
    <property type="term" value="P:cobalt ion transport"/>
    <property type="evidence" value="ECO:0007669"/>
    <property type="project" value="InterPro"/>
</dbReference>
<evidence type="ECO:0000256" key="4">
    <source>
        <dbReference type="ARBA" id="ARBA00022475"/>
    </source>
</evidence>
<dbReference type="GO" id="GO:0016887">
    <property type="term" value="F:ATP hydrolysis activity"/>
    <property type="evidence" value="ECO:0007669"/>
    <property type="project" value="InterPro"/>
</dbReference>
<evidence type="ECO:0000313" key="10">
    <source>
        <dbReference type="EMBL" id="MPM57994.1"/>
    </source>
</evidence>
<dbReference type="FunFam" id="3.40.50.300:FF:000224">
    <property type="entry name" value="Energy-coupling factor transporter ATP-binding protein EcfA"/>
    <property type="match status" value="1"/>
</dbReference>
<sequence length="281" mass="31500">MNDVLLAMDKVDYSYDEGGFALKGLSLEICKGQRIAVLGNNGAGKSTFFLLCNGILKPDKGALFYGGKTIDPRKKQDLLRLRQLVGIIFQDADHQIIGSTVESEVSFGPMNLKLPAEKVAQRVDQALQAMGLAEYRHRPPHYLSGGEKKRVTIADILAMEPEVLLFDEPTAFLDPAGVRTLESLLAELYRQERALLVSTHDIDFAWRWAQRILVFHAGRLVADNTPEQIFADGPLLEQAGLRRPYLYDFTLSLQAHCGWPPDIWPKTTAEIEAYYKNKARL</sequence>
<proteinExistence type="inferred from homology"/>
<dbReference type="PANTHER" id="PTHR43553">
    <property type="entry name" value="HEAVY METAL TRANSPORTER"/>
    <property type="match status" value="1"/>
</dbReference>
<dbReference type="InterPro" id="IPR050095">
    <property type="entry name" value="ECF_ABC_transporter_ATP-bd"/>
</dbReference>
<evidence type="ECO:0000259" key="9">
    <source>
        <dbReference type="PROSITE" id="PS50893"/>
    </source>
</evidence>
<accession>A0A645B8G8</accession>
<evidence type="ECO:0000256" key="7">
    <source>
        <dbReference type="ARBA" id="ARBA00022967"/>
    </source>
</evidence>
<dbReference type="SUPFAM" id="SSF52540">
    <property type="entry name" value="P-loop containing nucleoside triphosphate hydrolases"/>
    <property type="match status" value="1"/>
</dbReference>
<dbReference type="PANTHER" id="PTHR43553:SF24">
    <property type="entry name" value="ENERGY-COUPLING FACTOR TRANSPORTER ATP-BINDING PROTEIN ECFA1"/>
    <property type="match status" value="1"/>
</dbReference>
<keyword evidence="3" id="KW-0813">Transport</keyword>
<dbReference type="Pfam" id="PF00005">
    <property type="entry name" value="ABC_tran"/>
    <property type="match status" value="1"/>
</dbReference>
<dbReference type="InterPro" id="IPR027417">
    <property type="entry name" value="P-loop_NTPase"/>
</dbReference>
<evidence type="ECO:0000256" key="5">
    <source>
        <dbReference type="ARBA" id="ARBA00022741"/>
    </source>
</evidence>
<gene>
    <name evidence="10" type="primary">ecfA3_12</name>
    <name evidence="10" type="ORF">SDC9_104823</name>
</gene>
<dbReference type="AlphaFoldDB" id="A0A645B8G8"/>
<evidence type="ECO:0000256" key="6">
    <source>
        <dbReference type="ARBA" id="ARBA00022840"/>
    </source>
</evidence>
<evidence type="ECO:0000256" key="1">
    <source>
        <dbReference type="ARBA" id="ARBA00004202"/>
    </source>
</evidence>
<organism evidence="10">
    <name type="scientific">bioreactor metagenome</name>
    <dbReference type="NCBI Taxonomy" id="1076179"/>
    <lineage>
        <taxon>unclassified sequences</taxon>
        <taxon>metagenomes</taxon>
        <taxon>ecological metagenomes</taxon>
    </lineage>
</organism>
<dbReference type="InterPro" id="IPR003439">
    <property type="entry name" value="ABC_transporter-like_ATP-bd"/>
</dbReference>
<comment type="similarity">
    <text evidence="2">Belongs to the ABC transporter superfamily.</text>
</comment>
<dbReference type="SMART" id="SM00382">
    <property type="entry name" value="AAA"/>
    <property type="match status" value="1"/>
</dbReference>
<dbReference type="PROSITE" id="PS00211">
    <property type="entry name" value="ABC_TRANSPORTER_1"/>
    <property type="match status" value="1"/>
</dbReference>
<dbReference type="GO" id="GO:0005524">
    <property type="term" value="F:ATP binding"/>
    <property type="evidence" value="ECO:0007669"/>
    <property type="project" value="UniProtKB-KW"/>
</dbReference>
<keyword evidence="6 10" id="KW-0067">ATP-binding</keyword>
<keyword evidence="7" id="KW-1278">Translocase</keyword>
<dbReference type="EMBL" id="VSSQ01016546">
    <property type="protein sequence ID" value="MPM57994.1"/>
    <property type="molecule type" value="Genomic_DNA"/>
</dbReference>
<keyword evidence="8" id="KW-0472">Membrane</keyword>
<evidence type="ECO:0000256" key="3">
    <source>
        <dbReference type="ARBA" id="ARBA00022448"/>
    </source>
</evidence>
<keyword evidence="10" id="KW-0378">Hydrolase</keyword>
<keyword evidence="4" id="KW-1003">Cell membrane</keyword>
<dbReference type="CDD" id="cd03225">
    <property type="entry name" value="ABC_cobalt_CbiO_domain1"/>
    <property type="match status" value="1"/>
</dbReference>
<dbReference type="NCBIfam" id="TIGR01166">
    <property type="entry name" value="cbiO"/>
    <property type="match status" value="1"/>
</dbReference>
<evidence type="ECO:0000256" key="8">
    <source>
        <dbReference type="ARBA" id="ARBA00023136"/>
    </source>
</evidence>